<reference evidence="1 2" key="1">
    <citation type="submission" date="2023-02" db="EMBL/GenBank/DDBJ databases">
        <title>LHISI_Scaffold_Assembly.</title>
        <authorList>
            <person name="Stuart O.P."/>
            <person name="Cleave R."/>
            <person name="Magrath M.J.L."/>
            <person name="Mikheyev A.S."/>
        </authorList>
    </citation>
    <scope>NUCLEOTIDE SEQUENCE [LARGE SCALE GENOMIC DNA]</scope>
    <source>
        <strain evidence="1">Daus_M_001</strain>
        <tissue evidence="1">Leg muscle</tissue>
    </source>
</reference>
<protein>
    <recommendedName>
        <fullName evidence="3">Transposase</fullName>
    </recommendedName>
</protein>
<dbReference type="PANTHER" id="PTHR47241">
    <property type="entry name" value="FINGER PROTEIN, PUTATIVE-RELATED"/>
    <property type="match status" value="1"/>
</dbReference>
<comment type="caution">
    <text evidence="1">The sequence shown here is derived from an EMBL/GenBank/DDBJ whole genome shotgun (WGS) entry which is preliminary data.</text>
</comment>
<dbReference type="EMBL" id="JARBHB010000006">
    <property type="protein sequence ID" value="KAJ8880888.1"/>
    <property type="molecule type" value="Genomic_DNA"/>
</dbReference>
<dbReference type="SUPFAM" id="SSF53098">
    <property type="entry name" value="Ribonuclease H-like"/>
    <property type="match status" value="1"/>
</dbReference>
<dbReference type="PROSITE" id="PS51257">
    <property type="entry name" value="PROKAR_LIPOPROTEIN"/>
    <property type="match status" value="1"/>
</dbReference>
<dbReference type="InterPro" id="IPR012337">
    <property type="entry name" value="RNaseH-like_sf"/>
</dbReference>
<organism evidence="1 2">
    <name type="scientific">Dryococelus australis</name>
    <dbReference type="NCBI Taxonomy" id="614101"/>
    <lineage>
        <taxon>Eukaryota</taxon>
        <taxon>Metazoa</taxon>
        <taxon>Ecdysozoa</taxon>
        <taxon>Arthropoda</taxon>
        <taxon>Hexapoda</taxon>
        <taxon>Insecta</taxon>
        <taxon>Pterygota</taxon>
        <taxon>Neoptera</taxon>
        <taxon>Polyneoptera</taxon>
        <taxon>Phasmatodea</taxon>
        <taxon>Verophasmatodea</taxon>
        <taxon>Anareolatae</taxon>
        <taxon>Phasmatidae</taxon>
        <taxon>Eurycanthinae</taxon>
        <taxon>Dryococelus</taxon>
    </lineage>
</organism>
<dbReference type="PANTHER" id="PTHR47241:SF1">
    <property type="entry name" value="BED-TYPE DOMAIN-CONTAINING PROTEIN"/>
    <property type="match status" value="1"/>
</dbReference>
<accession>A0ABQ9H9A3</accession>
<gene>
    <name evidence="1" type="ORF">PR048_017361</name>
</gene>
<sequence>MDKIVGIVTDNAANMKCALSQLGTTSVSCLVHVLQLVVNSGCLKQQSVANVTSTSRRIVGHFHHSVLAKKCLTKAQQDLQIPEHCLIQDEPTTWDSTYLNLERLCEQRPAQTLAFQSLQLPSGVELSNQDWELAKVLVKTLKLLWEAIKALRGENSTIAVVNSIQVALNVCVGRREWKCLPKNCLQKLHISFLI</sequence>
<name>A0ABQ9H9A3_9NEOP</name>
<proteinExistence type="predicted"/>
<keyword evidence="2" id="KW-1185">Reference proteome</keyword>
<dbReference type="Proteomes" id="UP001159363">
    <property type="component" value="Chromosome 5"/>
</dbReference>
<evidence type="ECO:0000313" key="2">
    <source>
        <dbReference type="Proteomes" id="UP001159363"/>
    </source>
</evidence>
<evidence type="ECO:0000313" key="1">
    <source>
        <dbReference type="EMBL" id="KAJ8880888.1"/>
    </source>
</evidence>
<evidence type="ECO:0008006" key="3">
    <source>
        <dbReference type="Google" id="ProtNLM"/>
    </source>
</evidence>
<dbReference type="InterPro" id="IPR052865">
    <property type="entry name" value="Zinc_finger_BED"/>
</dbReference>